<gene>
    <name evidence="9" type="ORF">ABID37_001104</name>
</gene>
<dbReference type="Pfam" id="PF00857">
    <property type="entry name" value="Isochorismatase"/>
    <property type="match status" value="1"/>
</dbReference>
<dbReference type="InterPro" id="IPR036380">
    <property type="entry name" value="Isochorismatase-like_sf"/>
</dbReference>
<evidence type="ECO:0000313" key="10">
    <source>
        <dbReference type="Proteomes" id="UP001549076"/>
    </source>
</evidence>
<evidence type="ECO:0000256" key="1">
    <source>
        <dbReference type="ARBA" id="ARBA00006336"/>
    </source>
</evidence>
<dbReference type="SUPFAM" id="SSF52499">
    <property type="entry name" value="Isochorismatase-like hydrolases"/>
    <property type="match status" value="1"/>
</dbReference>
<evidence type="ECO:0000313" key="9">
    <source>
        <dbReference type="EMBL" id="MET3790901.1"/>
    </source>
</evidence>
<evidence type="ECO:0000256" key="7">
    <source>
        <dbReference type="ARBA" id="ARBA00043224"/>
    </source>
</evidence>
<evidence type="ECO:0000256" key="5">
    <source>
        <dbReference type="ARBA" id="ARBA00037900"/>
    </source>
</evidence>
<dbReference type="InterPro" id="IPR000868">
    <property type="entry name" value="Isochorismatase-like_dom"/>
</dbReference>
<evidence type="ECO:0000256" key="6">
    <source>
        <dbReference type="ARBA" id="ARBA00039017"/>
    </source>
</evidence>
<evidence type="ECO:0000256" key="3">
    <source>
        <dbReference type="ARBA" id="ARBA00022723"/>
    </source>
</evidence>
<keyword evidence="3" id="KW-0479">Metal-binding</keyword>
<dbReference type="Gene3D" id="3.40.50.850">
    <property type="entry name" value="Isochorismatase-like"/>
    <property type="match status" value="1"/>
</dbReference>
<dbReference type="NCBIfam" id="NF008623">
    <property type="entry name" value="PRK11609.1"/>
    <property type="match status" value="1"/>
</dbReference>
<reference evidence="9 10" key="1">
    <citation type="submission" date="2024-06" db="EMBL/GenBank/DDBJ databases">
        <title>Genomic Encyclopedia of Type Strains, Phase IV (KMG-IV): sequencing the most valuable type-strain genomes for metagenomic binning, comparative biology and taxonomic classification.</title>
        <authorList>
            <person name="Goeker M."/>
        </authorList>
    </citation>
    <scope>NUCLEOTIDE SEQUENCE [LARGE SCALE GENOMIC DNA]</scope>
    <source>
        <strain evidence="9 10">DSM 27865</strain>
    </source>
</reference>
<name>A0ABV2MVT8_9HYPH</name>
<keyword evidence="2" id="KW-0662">Pyridine nucleotide biosynthesis</keyword>
<sequence>MADEALVVIDLQNDFCPGGTLAVAGGDEIVPLVNEMIRQSEHVILTQDWHPAGHSSFASSHPGHQPFQTVTMPYGEQTLWPDHCIQGSRGADFHHGLAWTKAELVIRKGFRPAIDSYSAFYENDRTTPTGLAGYLHERGIGAITLAGLATDFCVAYSALDAVRLGFSVTVRLDACRGIDLGGSLDAMTARMREAGVALG</sequence>
<dbReference type="InterPro" id="IPR052347">
    <property type="entry name" value="Isochorismatase_Nicotinamidase"/>
</dbReference>
<dbReference type="GO" id="GO:0008936">
    <property type="term" value="F:nicotinamidase activity"/>
    <property type="evidence" value="ECO:0007669"/>
    <property type="project" value="UniProtKB-EC"/>
</dbReference>
<dbReference type="RefSeq" id="WP_354193140.1">
    <property type="nucleotide sequence ID" value="NZ_JBEPML010000003.1"/>
</dbReference>
<dbReference type="EMBL" id="JBEPML010000003">
    <property type="protein sequence ID" value="MET3790901.1"/>
    <property type="molecule type" value="Genomic_DNA"/>
</dbReference>
<dbReference type="CDD" id="cd01011">
    <property type="entry name" value="nicotinamidase"/>
    <property type="match status" value="1"/>
</dbReference>
<proteinExistence type="inferred from homology"/>
<accession>A0ABV2MVT8</accession>
<organism evidence="9 10">
    <name type="scientific">Aquamicrobium terrae</name>
    <dbReference type="NCBI Taxonomy" id="1324945"/>
    <lineage>
        <taxon>Bacteria</taxon>
        <taxon>Pseudomonadati</taxon>
        <taxon>Pseudomonadota</taxon>
        <taxon>Alphaproteobacteria</taxon>
        <taxon>Hyphomicrobiales</taxon>
        <taxon>Phyllobacteriaceae</taxon>
        <taxon>Aquamicrobium</taxon>
    </lineage>
</organism>
<keyword evidence="4 9" id="KW-0378">Hydrolase</keyword>
<comment type="similarity">
    <text evidence="1">Belongs to the isochorismatase family.</text>
</comment>
<evidence type="ECO:0000256" key="4">
    <source>
        <dbReference type="ARBA" id="ARBA00022801"/>
    </source>
</evidence>
<evidence type="ECO:0000259" key="8">
    <source>
        <dbReference type="Pfam" id="PF00857"/>
    </source>
</evidence>
<protein>
    <recommendedName>
        <fullName evidence="6">nicotinamidase</fullName>
        <ecNumber evidence="6">3.5.1.19</ecNumber>
    </recommendedName>
    <alternativeName>
        <fullName evidence="7">Nicotinamide deamidase</fullName>
    </alternativeName>
</protein>
<evidence type="ECO:0000256" key="2">
    <source>
        <dbReference type="ARBA" id="ARBA00022642"/>
    </source>
</evidence>
<comment type="caution">
    <text evidence="9">The sequence shown here is derived from an EMBL/GenBank/DDBJ whole genome shotgun (WGS) entry which is preliminary data.</text>
</comment>
<comment type="pathway">
    <text evidence="5">Cofactor biosynthesis; nicotinate biosynthesis; nicotinate from nicotinamide: step 1/1.</text>
</comment>
<dbReference type="PANTHER" id="PTHR11080:SF2">
    <property type="entry name" value="LD05707P"/>
    <property type="match status" value="1"/>
</dbReference>
<dbReference type="EC" id="3.5.1.19" evidence="6"/>
<keyword evidence="10" id="KW-1185">Reference proteome</keyword>
<dbReference type="Proteomes" id="UP001549076">
    <property type="component" value="Unassembled WGS sequence"/>
</dbReference>
<feature type="domain" description="Isochorismatase-like" evidence="8">
    <location>
        <begin position="5"/>
        <end position="196"/>
    </location>
</feature>
<dbReference type="PANTHER" id="PTHR11080">
    <property type="entry name" value="PYRAZINAMIDASE/NICOTINAMIDASE"/>
    <property type="match status" value="1"/>
</dbReference>